<keyword evidence="1" id="KW-0560">Oxidoreductase</keyword>
<evidence type="ECO:0000259" key="2">
    <source>
        <dbReference type="Pfam" id="PF00725"/>
    </source>
</evidence>
<gene>
    <name evidence="4" type="ORF">B0H63DRAFT_466570</name>
</gene>
<evidence type="ECO:0008006" key="6">
    <source>
        <dbReference type="Google" id="ProtNLM"/>
    </source>
</evidence>
<dbReference type="PANTHER" id="PTHR48075">
    <property type="entry name" value="3-HYDROXYACYL-COA DEHYDROGENASE FAMILY PROTEIN"/>
    <property type="match status" value="1"/>
</dbReference>
<feature type="domain" description="3-hydroxyacyl-CoA dehydrogenase C-terminal" evidence="2">
    <location>
        <begin position="317"/>
        <end position="414"/>
    </location>
</feature>
<proteinExistence type="predicted"/>
<dbReference type="SUPFAM" id="SSF51735">
    <property type="entry name" value="NAD(P)-binding Rossmann-fold domains"/>
    <property type="match status" value="1"/>
</dbReference>
<dbReference type="Gene3D" id="3.40.50.720">
    <property type="entry name" value="NAD(P)-binding Rossmann-like Domain"/>
    <property type="match status" value="1"/>
</dbReference>
<reference evidence="4" key="1">
    <citation type="journal article" date="2023" name="Mol. Phylogenet. Evol.">
        <title>Genome-scale phylogeny and comparative genomics of the fungal order Sordariales.</title>
        <authorList>
            <person name="Hensen N."/>
            <person name="Bonometti L."/>
            <person name="Westerberg I."/>
            <person name="Brannstrom I.O."/>
            <person name="Guillou S."/>
            <person name="Cros-Aarteil S."/>
            <person name="Calhoun S."/>
            <person name="Haridas S."/>
            <person name="Kuo A."/>
            <person name="Mondo S."/>
            <person name="Pangilinan J."/>
            <person name="Riley R."/>
            <person name="LaButti K."/>
            <person name="Andreopoulos B."/>
            <person name="Lipzen A."/>
            <person name="Chen C."/>
            <person name="Yan M."/>
            <person name="Daum C."/>
            <person name="Ng V."/>
            <person name="Clum A."/>
            <person name="Steindorff A."/>
            <person name="Ohm R.A."/>
            <person name="Martin F."/>
            <person name="Silar P."/>
            <person name="Natvig D.O."/>
            <person name="Lalanne C."/>
            <person name="Gautier V."/>
            <person name="Ament-Velasquez S.L."/>
            <person name="Kruys A."/>
            <person name="Hutchinson M.I."/>
            <person name="Powell A.J."/>
            <person name="Barry K."/>
            <person name="Miller A.N."/>
            <person name="Grigoriev I.V."/>
            <person name="Debuchy R."/>
            <person name="Gladieux P."/>
            <person name="Hiltunen Thoren M."/>
            <person name="Johannesson H."/>
        </authorList>
    </citation>
    <scope>NUCLEOTIDE SEQUENCE</scope>
    <source>
        <strain evidence="4">CBS 232.78</strain>
    </source>
</reference>
<dbReference type="PANTHER" id="PTHR48075:SF3">
    <property type="entry name" value="3-HYDROXYACYL-COA DEHYDROGENASE"/>
    <property type="match status" value="1"/>
</dbReference>
<dbReference type="InterPro" id="IPR013328">
    <property type="entry name" value="6PGD_dom2"/>
</dbReference>
<dbReference type="GO" id="GO:0070403">
    <property type="term" value="F:NAD+ binding"/>
    <property type="evidence" value="ECO:0007669"/>
    <property type="project" value="InterPro"/>
</dbReference>
<dbReference type="EMBL" id="JAULSW010000002">
    <property type="protein sequence ID" value="KAK3390831.1"/>
    <property type="molecule type" value="Genomic_DNA"/>
</dbReference>
<sequence length="439" mass="48538">MAALQTASTSAILHSAMASKYPLALGLTRGLTSLRRIESSKIARAICTAGTQVAPSRLPQLGALELRALILRNRHAIPSTRQFSTSHASQFYAINTGKAPIVPTWRTPTEEDMDERPVLIIGAGTMGRRLACVWASASRPVTLYDTSQDALKSAAEYLADNLGAYCAVRGTHPGHVCMTSDLRVATTTGRFEGLKEENEARDVEIHSGAKGPWMAIDCLPESLELKIAVLSHMEHLLPRNCIIASNSSSLQTSEMVSSMDHPERLLNTHYYIPPRNRMVELMSSSRTHREIFPFLAAQMKRVGFKPMIVPPGVQSQGLIFNRIWGALKREVLAVASEGVAKPADIDALFRDFFHAEKGPCERMDEIGLDTVANYEAHCLEQRPELGSQPSLDWLERYYIGQGRLGEKSGDGLYSQTERDELKEMHRLEHYKVVEEATGA</sequence>
<evidence type="ECO:0000313" key="4">
    <source>
        <dbReference type="EMBL" id="KAK3390831.1"/>
    </source>
</evidence>
<organism evidence="4 5">
    <name type="scientific">Podospora didyma</name>
    <dbReference type="NCBI Taxonomy" id="330526"/>
    <lineage>
        <taxon>Eukaryota</taxon>
        <taxon>Fungi</taxon>
        <taxon>Dikarya</taxon>
        <taxon>Ascomycota</taxon>
        <taxon>Pezizomycotina</taxon>
        <taxon>Sordariomycetes</taxon>
        <taxon>Sordariomycetidae</taxon>
        <taxon>Sordariales</taxon>
        <taxon>Podosporaceae</taxon>
        <taxon>Podospora</taxon>
    </lineage>
</organism>
<feature type="domain" description="3-hydroxyacyl-CoA dehydrogenase NAD binding" evidence="3">
    <location>
        <begin position="118"/>
        <end position="308"/>
    </location>
</feature>
<evidence type="ECO:0000259" key="3">
    <source>
        <dbReference type="Pfam" id="PF02737"/>
    </source>
</evidence>
<name>A0AAE0U4N6_9PEZI</name>
<dbReference type="InterPro" id="IPR008927">
    <property type="entry name" value="6-PGluconate_DH-like_C_sf"/>
</dbReference>
<dbReference type="GO" id="GO:0016616">
    <property type="term" value="F:oxidoreductase activity, acting on the CH-OH group of donors, NAD or NADP as acceptor"/>
    <property type="evidence" value="ECO:0007669"/>
    <property type="project" value="InterPro"/>
</dbReference>
<reference evidence="4" key="2">
    <citation type="submission" date="2023-06" db="EMBL/GenBank/DDBJ databases">
        <authorList>
            <consortium name="Lawrence Berkeley National Laboratory"/>
            <person name="Haridas S."/>
            <person name="Hensen N."/>
            <person name="Bonometti L."/>
            <person name="Westerberg I."/>
            <person name="Brannstrom I.O."/>
            <person name="Guillou S."/>
            <person name="Cros-Aarteil S."/>
            <person name="Calhoun S."/>
            <person name="Kuo A."/>
            <person name="Mondo S."/>
            <person name="Pangilinan J."/>
            <person name="Riley R."/>
            <person name="LaButti K."/>
            <person name="Andreopoulos B."/>
            <person name="Lipzen A."/>
            <person name="Chen C."/>
            <person name="Yanf M."/>
            <person name="Daum C."/>
            <person name="Ng V."/>
            <person name="Clum A."/>
            <person name="Steindorff A."/>
            <person name="Ohm R."/>
            <person name="Martin F."/>
            <person name="Silar P."/>
            <person name="Natvig D."/>
            <person name="Lalanne C."/>
            <person name="Gautier V."/>
            <person name="Ament-velasquez S.L."/>
            <person name="Kruys A."/>
            <person name="Hutchinson M.I."/>
            <person name="Powell A.J."/>
            <person name="Barry K."/>
            <person name="Miller A.N."/>
            <person name="Grigoriev I.V."/>
            <person name="Debuchy R."/>
            <person name="Gladieux P."/>
            <person name="Thoren M.H."/>
            <person name="Johannesson H."/>
        </authorList>
    </citation>
    <scope>NUCLEOTIDE SEQUENCE</scope>
    <source>
        <strain evidence="4">CBS 232.78</strain>
    </source>
</reference>
<evidence type="ECO:0000313" key="5">
    <source>
        <dbReference type="Proteomes" id="UP001285441"/>
    </source>
</evidence>
<dbReference type="GO" id="GO:0006631">
    <property type="term" value="P:fatty acid metabolic process"/>
    <property type="evidence" value="ECO:0007669"/>
    <property type="project" value="InterPro"/>
</dbReference>
<dbReference type="InterPro" id="IPR036291">
    <property type="entry name" value="NAD(P)-bd_dom_sf"/>
</dbReference>
<dbReference type="SUPFAM" id="SSF48179">
    <property type="entry name" value="6-phosphogluconate dehydrogenase C-terminal domain-like"/>
    <property type="match status" value="1"/>
</dbReference>
<protein>
    <recommendedName>
        <fullName evidence="6">3-hydroxyacyl-CoA dehydrogenase</fullName>
    </recommendedName>
</protein>
<dbReference type="InterPro" id="IPR006176">
    <property type="entry name" value="3-OHacyl-CoA_DH_NAD-bd"/>
</dbReference>
<dbReference type="Pfam" id="PF00725">
    <property type="entry name" value="3HCDH"/>
    <property type="match status" value="1"/>
</dbReference>
<dbReference type="InterPro" id="IPR006108">
    <property type="entry name" value="3HC_DH_C"/>
</dbReference>
<dbReference type="Pfam" id="PF02737">
    <property type="entry name" value="3HCDH_N"/>
    <property type="match status" value="1"/>
</dbReference>
<dbReference type="Proteomes" id="UP001285441">
    <property type="component" value="Unassembled WGS sequence"/>
</dbReference>
<dbReference type="AlphaFoldDB" id="A0AAE0U4N6"/>
<evidence type="ECO:0000256" key="1">
    <source>
        <dbReference type="ARBA" id="ARBA00023002"/>
    </source>
</evidence>
<comment type="caution">
    <text evidence="4">The sequence shown here is derived from an EMBL/GenBank/DDBJ whole genome shotgun (WGS) entry which is preliminary data.</text>
</comment>
<keyword evidence="5" id="KW-1185">Reference proteome</keyword>
<accession>A0AAE0U4N6</accession>
<dbReference type="Gene3D" id="1.10.1040.10">
    <property type="entry name" value="N-(1-d-carboxylethyl)-l-norvaline Dehydrogenase, domain 2"/>
    <property type="match status" value="1"/>
</dbReference>